<name>A0A840IFV7_9ACTN</name>
<comment type="caution">
    <text evidence="6">The sequence shown here is derived from an EMBL/GenBank/DDBJ whole genome shotgun (WGS) entry which is preliminary data.</text>
</comment>
<dbReference type="PROSITE" id="PS51077">
    <property type="entry name" value="HTH_ICLR"/>
    <property type="match status" value="1"/>
</dbReference>
<dbReference type="InterPro" id="IPR036390">
    <property type="entry name" value="WH_DNA-bd_sf"/>
</dbReference>
<dbReference type="EMBL" id="JACHNU010000002">
    <property type="protein sequence ID" value="MBB4662830.1"/>
    <property type="molecule type" value="Genomic_DNA"/>
</dbReference>
<accession>A0A840IFV7</accession>
<keyword evidence="1" id="KW-0805">Transcription regulation</keyword>
<evidence type="ECO:0000259" key="4">
    <source>
        <dbReference type="PROSITE" id="PS51077"/>
    </source>
</evidence>
<dbReference type="InterPro" id="IPR014757">
    <property type="entry name" value="Tscrpt_reg_IclR_C"/>
</dbReference>
<dbReference type="Gene3D" id="1.10.10.10">
    <property type="entry name" value="Winged helix-like DNA-binding domain superfamily/Winged helix DNA-binding domain"/>
    <property type="match status" value="1"/>
</dbReference>
<dbReference type="SUPFAM" id="SSF46785">
    <property type="entry name" value="Winged helix' DNA-binding domain"/>
    <property type="match status" value="1"/>
</dbReference>
<dbReference type="PANTHER" id="PTHR30136:SF24">
    <property type="entry name" value="HTH-TYPE TRANSCRIPTIONAL REPRESSOR ALLR"/>
    <property type="match status" value="1"/>
</dbReference>
<evidence type="ECO:0000256" key="3">
    <source>
        <dbReference type="ARBA" id="ARBA00023163"/>
    </source>
</evidence>
<dbReference type="InterPro" id="IPR050707">
    <property type="entry name" value="HTH_MetabolicPath_Reg"/>
</dbReference>
<dbReference type="Pfam" id="PF09339">
    <property type="entry name" value="HTH_IclR"/>
    <property type="match status" value="1"/>
</dbReference>
<gene>
    <name evidence="6" type="ORF">BDZ31_002416</name>
</gene>
<dbReference type="PANTHER" id="PTHR30136">
    <property type="entry name" value="HELIX-TURN-HELIX TRANSCRIPTIONAL REGULATOR, ICLR FAMILY"/>
    <property type="match status" value="1"/>
</dbReference>
<dbReference type="Pfam" id="PF01614">
    <property type="entry name" value="IclR_C"/>
    <property type="match status" value="1"/>
</dbReference>
<dbReference type="InterPro" id="IPR005471">
    <property type="entry name" value="Tscrpt_reg_IclR_N"/>
</dbReference>
<evidence type="ECO:0000313" key="6">
    <source>
        <dbReference type="EMBL" id="MBB4662830.1"/>
    </source>
</evidence>
<dbReference type="Proteomes" id="UP000585272">
    <property type="component" value="Unassembled WGS sequence"/>
</dbReference>
<evidence type="ECO:0000256" key="1">
    <source>
        <dbReference type="ARBA" id="ARBA00023015"/>
    </source>
</evidence>
<dbReference type="RefSeq" id="WP_183342310.1">
    <property type="nucleotide sequence ID" value="NZ_JACHNU010000002.1"/>
</dbReference>
<organism evidence="6 7">
    <name type="scientific">Conexibacter arvalis</name>
    <dbReference type="NCBI Taxonomy" id="912552"/>
    <lineage>
        <taxon>Bacteria</taxon>
        <taxon>Bacillati</taxon>
        <taxon>Actinomycetota</taxon>
        <taxon>Thermoleophilia</taxon>
        <taxon>Solirubrobacterales</taxon>
        <taxon>Conexibacteraceae</taxon>
        <taxon>Conexibacter</taxon>
    </lineage>
</organism>
<keyword evidence="3" id="KW-0804">Transcription</keyword>
<keyword evidence="2" id="KW-0238">DNA-binding</keyword>
<dbReference type="InterPro" id="IPR029016">
    <property type="entry name" value="GAF-like_dom_sf"/>
</dbReference>
<sequence length="266" mass="27518">MATTDTTDTRRTGEAKALVKGIALLDELLARPGGATLADLARATGLSKPTAHRLLASLLDARLARLHDDGSYALGPHCLALGGGFLDGVDLRREALPVMRELAQTTGETCHLGVLAGIGGRAGAEVVYIEKVDSRHAVRMQSRVGATQPALTTALGRAILSRSDAATVEAVLAAGVEPRTVRTTTDPEALRALLARTRERGVAVDDVENEPGVRCVGAAIVDHAGRPVAALSVSGPETRITEQEAERVAPLVREAAAAVSRAIGGA</sequence>
<evidence type="ECO:0000256" key="2">
    <source>
        <dbReference type="ARBA" id="ARBA00023125"/>
    </source>
</evidence>
<reference evidence="6 7" key="1">
    <citation type="submission" date="2020-08" db="EMBL/GenBank/DDBJ databases">
        <title>Genomic Encyclopedia of Archaeal and Bacterial Type Strains, Phase II (KMG-II): from individual species to whole genera.</title>
        <authorList>
            <person name="Goeker M."/>
        </authorList>
    </citation>
    <scope>NUCLEOTIDE SEQUENCE [LARGE SCALE GENOMIC DNA]</scope>
    <source>
        <strain evidence="6 7">DSM 23288</strain>
    </source>
</reference>
<evidence type="ECO:0000313" key="7">
    <source>
        <dbReference type="Proteomes" id="UP000585272"/>
    </source>
</evidence>
<dbReference type="InterPro" id="IPR036388">
    <property type="entry name" value="WH-like_DNA-bd_sf"/>
</dbReference>
<protein>
    <submittedName>
        <fullName evidence="6">IclR family acetate operon transcriptional repressor</fullName>
    </submittedName>
</protein>
<dbReference type="GO" id="GO:0003677">
    <property type="term" value="F:DNA binding"/>
    <property type="evidence" value="ECO:0007669"/>
    <property type="project" value="UniProtKB-KW"/>
</dbReference>
<dbReference type="SMART" id="SM00346">
    <property type="entry name" value="HTH_ICLR"/>
    <property type="match status" value="1"/>
</dbReference>
<feature type="domain" description="IclR-ED" evidence="5">
    <location>
        <begin position="77"/>
        <end position="265"/>
    </location>
</feature>
<keyword evidence="7" id="KW-1185">Reference proteome</keyword>
<dbReference type="GO" id="GO:0003700">
    <property type="term" value="F:DNA-binding transcription factor activity"/>
    <property type="evidence" value="ECO:0007669"/>
    <property type="project" value="TreeGrafter"/>
</dbReference>
<dbReference type="AlphaFoldDB" id="A0A840IFV7"/>
<dbReference type="PROSITE" id="PS51078">
    <property type="entry name" value="ICLR_ED"/>
    <property type="match status" value="1"/>
</dbReference>
<proteinExistence type="predicted"/>
<evidence type="ECO:0000259" key="5">
    <source>
        <dbReference type="PROSITE" id="PS51078"/>
    </source>
</evidence>
<dbReference type="Gene3D" id="3.30.450.40">
    <property type="match status" value="1"/>
</dbReference>
<dbReference type="SUPFAM" id="SSF55781">
    <property type="entry name" value="GAF domain-like"/>
    <property type="match status" value="1"/>
</dbReference>
<dbReference type="GO" id="GO:0045892">
    <property type="term" value="P:negative regulation of DNA-templated transcription"/>
    <property type="evidence" value="ECO:0007669"/>
    <property type="project" value="TreeGrafter"/>
</dbReference>
<feature type="domain" description="HTH iclR-type" evidence="4">
    <location>
        <begin position="15"/>
        <end position="76"/>
    </location>
</feature>